<evidence type="ECO:0000259" key="1">
    <source>
        <dbReference type="PROSITE" id="PS50943"/>
    </source>
</evidence>
<dbReference type="InterPro" id="IPR001387">
    <property type="entry name" value="Cro/C1-type_HTH"/>
</dbReference>
<dbReference type="Proteomes" id="UP000092377">
    <property type="component" value="Unassembled WGS sequence"/>
</dbReference>
<proteinExistence type="predicted"/>
<dbReference type="OrthoDB" id="5678898at2"/>
<gene>
    <name evidence="2" type="ORF">AYY18_18050</name>
</gene>
<dbReference type="AlphaFoldDB" id="A0A1B8HRF7"/>
<dbReference type="SUPFAM" id="SSF47413">
    <property type="entry name" value="lambda repressor-like DNA-binding domains"/>
    <property type="match status" value="1"/>
</dbReference>
<dbReference type="SMART" id="SM00530">
    <property type="entry name" value="HTH_XRE"/>
    <property type="match status" value="1"/>
</dbReference>
<feature type="domain" description="HTH cro/C1-type" evidence="1">
    <location>
        <begin position="70"/>
        <end position="121"/>
    </location>
</feature>
<evidence type="ECO:0000313" key="3">
    <source>
        <dbReference type="Proteomes" id="UP000092377"/>
    </source>
</evidence>
<reference evidence="3" key="1">
    <citation type="submission" date="2016-06" db="EMBL/GenBank/DDBJ databases">
        <authorList>
            <person name="Butler K."/>
        </authorList>
    </citation>
    <scope>NUCLEOTIDE SEQUENCE [LARGE SCALE GENOMIC DNA]</scope>
    <source>
        <strain evidence="3">GCSL-Mp20</strain>
    </source>
</reference>
<organism evidence="2 3">
    <name type="scientific">Morganella psychrotolerans</name>
    <dbReference type="NCBI Taxonomy" id="368603"/>
    <lineage>
        <taxon>Bacteria</taxon>
        <taxon>Pseudomonadati</taxon>
        <taxon>Pseudomonadota</taxon>
        <taxon>Gammaproteobacteria</taxon>
        <taxon>Enterobacterales</taxon>
        <taxon>Morganellaceae</taxon>
        <taxon>Morganella</taxon>
    </lineage>
</organism>
<dbReference type="Gene3D" id="1.10.260.40">
    <property type="entry name" value="lambda repressor-like DNA-binding domains"/>
    <property type="match status" value="1"/>
</dbReference>
<dbReference type="GO" id="GO:0003677">
    <property type="term" value="F:DNA binding"/>
    <property type="evidence" value="ECO:0007669"/>
    <property type="project" value="InterPro"/>
</dbReference>
<dbReference type="CDD" id="cd00093">
    <property type="entry name" value="HTH_XRE"/>
    <property type="match status" value="1"/>
</dbReference>
<comment type="caution">
    <text evidence="2">The sequence shown here is derived from an EMBL/GenBank/DDBJ whole genome shotgun (WGS) entry which is preliminary data.</text>
</comment>
<dbReference type="PROSITE" id="PS50943">
    <property type="entry name" value="HTH_CROC1"/>
    <property type="match status" value="1"/>
</dbReference>
<accession>A0A1B8HRF7</accession>
<evidence type="ECO:0000313" key="2">
    <source>
        <dbReference type="EMBL" id="OBU11879.1"/>
    </source>
</evidence>
<dbReference type="EMBL" id="LZEY01000011">
    <property type="protein sequence ID" value="OBU11879.1"/>
    <property type="molecule type" value="Genomic_DNA"/>
</dbReference>
<dbReference type="RefSeq" id="WP_067400976.1">
    <property type="nucleotide sequence ID" value="NZ_LZEY01000011.1"/>
</dbReference>
<dbReference type="Pfam" id="PF01381">
    <property type="entry name" value="HTH_3"/>
    <property type="match status" value="1"/>
</dbReference>
<keyword evidence="3" id="KW-1185">Reference proteome</keyword>
<dbReference type="InterPro" id="IPR010982">
    <property type="entry name" value="Lambda_DNA-bd_dom_sf"/>
</dbReference>
<name>A0A1B8HRF7_9GAMM</name>
<protein>
    <submittedName>
        <fullName evidence="2">Transcriptional regulator</fullName>
    </submittedName>
</protein>
<sequence length="124" mass="14117">MTNIQFITDSRGQRISAVVPIELFEKLTCDSDIAELYEPVQNETGTSDDVRYPNDVINILSEKGCTMQAAWRIYRGLTQKQVAEALGIKQSTVSEFEKSERPRKDNIERLATLYKCSPEQLTLE</sequence>